<dbReference type="EMBL" id="OMOJ01000004">
    <property type="protein sequence ID" value="SPF80400.1"/>
    <property type="molecule type" value="Genomic_DNA"/>
</dbReference>
<keyword evidence="1" id="KW-1133">Transmembrane helix</keyword>
<dbReference type="GO" id="GO:0090313">
    <property type="term" value="P:regulation of protein targeting to membrane"/>
    <property type="evidence" value="ECO:0007669"/>
    <property type="project" value="TreeGrafter"/>
</dbReference>
<name>A0A2R8AWJ6_9RHOB</name>
<evidence type="ECO:0000313" key="3">
    <source>
        <dbReference type="EMBL" id="SPF80400.1"/>
    </source>
</evidence>
<dbReference type="Proteomes" id="UP000244904">
    <property type="component" value="Unassembled WGS sequence"/>
</dbReference>
<sequence>MSDNEPSTSSPKVRRRAHHRGGFWLVLSLAVFLSGAAVVVFAFVGQTVTAPDWVRNQISKRISAELPDMRISFGDLTLSLTPEEFGQVRLVNVDVATANGDPIVELTDLTFGLAPEALMRGRISLQRVSLSGAFVTLRRDVQGRLGLSFGDVIPSEGTLPDIPSLIRAFDAALAHRRLADLDLVAVNAMTVRYEDARARQAWTVDGGRMELTRNKTTVSLRGDFAVLTGGSDVATLELSAQSDIGKADASFGFTLQNMPSQDIGAQSPALAWLEALRAPISGALRAQMFADGTLGPLSATLQIGQGVLQPNNETRPLPFQGARTYFTYDSAAQTLSFDDIQVDSPWGRATADGKAVMVGMESGLPTEMVGQFNLSGLEVKADGFLETPVSLSRAEMDFRLRLDPFQFTLGRMYIDDDLLEARISGDLKAMRDGWAASIDAGLEHATPSSILAFWPLSLEPKARDWVATRVLGGRFADAVVAMRANPDERPVVYLDTGIEDAIVKFSRNMPPLQSGAGRLTIHDNRLVVMVEEGAIDPGAGGLLDVAGSAVILPDITIKKGPAQVQVKGRGALADALTLLDLPPLSLMSKAGLSPDMASGDVVARGNLDFQMVKGLQPKDIGFDFTATAQDVRSDQLIKGRTLTADALQITANRQEVTVSGAAQMDGVPVTGTWRQPTDTPGQPSQLDAEVPISQTTLAGLNIRLPDGLVQGQGRGRLTATIAKGAAPEFALRSDLAGLGMSIPSIGWALGRSQTGSFEVTGRLSTPPVIDRIALEGGGLSASGTVALAANGALDRLRLDRVRVGGWLDAPVDLVGRGVGAAPAVVVRGGTVDLRRAKFASSGGGGSAASASGPIQLALDKLQVSDGLALNGFRGEFTTRGGLSGKFTGKVNGGTALSGAVIPQAKGSAFRLQSTDAGGVLRSAGFFKTAYNGVLDLTLVPTGAEGTYNGTLKIGKVSLRDAPAIGSLLDAISIVGLIDQLNGPGIEFTEVEAQFQLNPNQLILTQSSAIGPSMGVSLDGYYNLASRQFDMQGVLSPIYMINAVGQVFARKGEGLFGFNFNIKGSADAPKVSVNPLSVLTPGLFREIFRRPPPKLTQ</sequence>
<gene>
    <name evidence="3" type="ORF">PRI8871_02206</name>
</gene>
<dbReference type="Pfam" id="PF13116">
    <property type="entry name" value="YhdP"/>
    <property type="match status" value="1"/>
</dbReference>
<evidence type="ECO:0000256" key="1">
    <source>
        <dbReference type="SAM" id="Phobius"/>
    </source>
</evidence>
<dbReference type="InterPro" id="IPR052894">
    <property type="entry name" value="AsmA-related"/>
</dbReference>
<keyword evidence="1" id="KW-0812">Transmembrane</keyword>
<dbReference type="AlphaFoldDB" id="A0A2R8AWJ6"/>
<evidence type="ECO:0000313" key="4">
    <source>
        <dbReference type="Proteomes" id="UP000244904"/>
    </source>
</evidence>
<organism evidence="3 4">
    <name type="scientific">Pseudoprimorskyibacter insulae</name>
    <dbReference type="NCBI Taxonomy" id="1695997"/>
    <lineage>
        <taxon>Bacteria</taxon>
        <taxon>Pseudomonadati</taxon>
        <taxon>Pseudomonadota</taxon>
        <taxon>Alphaproteobacteria</taxon>
        <taxon>Rhodobacterales</taxon>
        <taxon>Paracoccaceae</taxon>
        <taxon>Pseudoprimorskyibacter</taxon>
    </lineage>
</organism>
<dbReference type="InterPro" id="IPR025263">
    <property type="entry name" value="YhdP_central"/>
</dbReference>
<feature type="transmembrane region" description="Helical" evidence="1">
    <location>
        <begin position="21"/>
        <end position="44"/>
    </location>
</feature>
<dbReference type="PANTHER" id="PTHR30441">
    <property type="entry name" value="DUF748 DOMAIN-CONTAINING PROTEIN"/>
    <property type="match status" value="1"/>
</dbReference>
<accession>A0A2R8AWJ6</accession>
<protein>
    <recommendedName>
        <fullName evidence="2">YhdP central domain-containing protein</fullName>
    </recommendedName>
</protein>
<dbReference type="OrthoDB" id="7161641at2"/>
<dbReference type="PANTHER" id="PTHR30441:SF4">
    <property type="entry name" value="PROTEIN ASMA"/>
    <property type="match status" value="1"/>
</dbReference>
<evidence type="ECO:0000259" key="2">
    <source>
        <dbReference type="Pfam" id="PF13116"/>
    </source>
</evidence>
<reference evidence="4" key="1">
    <citation type="submission" date="2018-03" db="EMBL/GenBank/DDBJ databases">
        <authorList>
            <person name="Rodrigo-Torres L."/>
            <person name="Arahal R. D."/>
            <person name="Lucena T."/>
        </authorList>
    </citation>
    <scope>NUCLEOTIDE SEQUENCE [LARGE SCALE GENOMIC DNA]</scope>
    <source>
        <strain evidence="4">CECT 8871</strain>
    </source>
</reference>
<keyword evidence="1" id="KW-0472">Membrane</keyword>
<dbReference type="GO" id="GO:0005886">
    <property type="term" value="C:plasma membrane"/>
    <property type="evidence" value="ECO:0007669"/>
    <property type="project" value="TreeGrafter"/>
</dbReference>
<proteinExistence type="predicted"/>
<keyword evidence="4" id="KW-1185">Reference proteome</keyword>
<feature type="domain" description="YhdP central" evidence="2">
    <location>
        <begin position="366"/>
        <end position="744"/>
    </location>
</feature>
<dbReference type="RefSeq" id="WP_108886266.1">
    <property type="nucleotide sequence ID" value="NZ_OMOJ01000004.1"/>
</dbReference>